<accession>A0ABS8YB19</accession>
<keyword evidence="8" id="KW-0969">Cilium</keyword>
<dbReference type="InterPro" id="IPR006300">
    <property type="entry name" value="FlgB"/>
</dbReference>
<dbReference type="PANTHER" id="PTHR30435:SF12">
    <property type="entry name" value="FLAGELLAR BASAL BODY ROD PROTEIN FLGB"/>
    <property type="match status" value="1"/>
</dbReference>
<dbReference type="Pfam" id="PF00460">
    <property type="entry name" value="Flg_bb_rod"/>
    <property type="match status" value="1"/>
</dbReference>
<evidence type="ECO:0000256" key="5">
    <source>
        <dbReference type="ARBA" id="ARBA00024934"/>
    </source>
</evidence>
<comment type="subunit">
    <text evidence="6">The basal body constitutes a major portion of the flagellar organelle and consists of a number of rings mounted on a central rod.</text>
</comment>
<dbReference type="RefSeq" id="WP_019424979.1">
    <property type="nucleotide sequence ID" value="NZ_JAJNBZ010000001.1"/>
</dbReference>
<keyword evidence="9" id="KW-1185">Reference proteome</keyword>
<organism evidence="8 9">
    <name type="scientific">Paenibacillus profundus</name>
    <dbReference type="NCBI Taxonomy" id="1173085"/>
    <lineage>
        <taxon>Bacteria</taxon>
        <taxon>Bacillati</taxon>
        <taxon>Bacillota</taxon>
        <taxon>Bacilli</taxon>
        <taxon>Bacillales</taxon>
        <taxon>Paenibacillaceae</taxon>
        <taxon>Paenibacillus</taxon>
    </lineage>
</organism>
<keyword evidence="8" id="KW-0966">Cell projection</keyword>
<dbReference type="InterPro" id="IPR019776">
    <property type="entry name" value="Flagellar_basal_body_rod_CS"/>
</dbReference>
<dbReference type="NCBIfam" id="TIGR01396">
    <property type="entry name" value="FlgB"/>
    <property type="match status" value="1"/>
</dbReference>
<name>A0ABS8YB19_9BACL</name>
<evidence type="ECO:0000259" key="7">
    <source>
        <dbReference type="Pfam" id="PF00460"/>
    </source>
</evidence>
<comment type="caution">
    <text evidence="8">The sequence shown here is derived from an EMBL/GenBank/DDBJ whole genome shotgun (WGS) entry which is preliminary data.</text>
</comment>
<protein>
    <recommendedName>
        <fullName evidence="3 6">Flagellar basal body rod protein FlgB</fullName>
    </recommendedName>
</protein>
<comment type="similarity">
    <text evidence="2 6">Belongs to the flagella basal body rod proteins family.</text>
</comment>
<keyword evidence="4 6" id="KW-0975">Bacterial flagellum</keyword>
<dbReference type="PIRSF" id="PIRSF002889">
    <property type="entry name" value="Rod_FlgB"/>
    <property type="match status" value="1"/>
</dbReference>
<comment type="function">
    <text evidence="5 6">Structural component of flagellum, the bacterial motility apparatus. Part of the rod structure of flagellar basal body.</text>
</comment>
<gene>
    <name evidence="8" type="primary">flgB</name>
    <name evidence="8" type="ORF">LQV63_01785</name>
</gene>
<dbReference type="PANTHER" id="PTHR30435">
    <property type="entry name" value="FLAGELLAR PROTEIN"/>
    <property type="match status" value="1"/>
</dbReference>
<feature type="domain" description="Flagellar basal body rod protein N-terminal" evidence="7">
    <location>
        <begin position="13"/>
        <end position="39"/>
    </location>
</feature>
<dbReference type="InterPro" id="IPR001444">
    <property type="entry name" value="Flag_bb_rod_N"/>
</dbReference>
<dbReference type="PROSITE" id="PS00588">
    <property type="entry name" value="FLAGELLA_BB_ROD"/>
    <property type="match status" value="1"/>
</dbReference>
<sequence length="134" mass="15331">MNLLNGVHAQRLEGAIQASVARQNATANNIANADTPYFKRSDVQFESILRDQMSGGSLQGRRTDERHFYIGPVQSTPTPRIVQDQMTTMGNNRNNVDMDREMSAQAENQLRYYTFVKQLNHQINMVRTAMDVRR</sequence>
<evidence type="ECO:0000313" key="8">
    <source>
        <dbReference type="EMBL" id="MCE5168049.1"/>
    </source>
</evidence>
<evidence type="ECO:0000256" key="4">
    <source>
        <dbReference type="ARBA" id="ARBA00023143"/>
    </source>
</evidence>
<proteinExistence type="inferred from homology"/>
<comment type="subcellular location">
    <subcellularLocation>
        <location evidence="1 6">Bacterial flagellum basal body</location>
    </subcellularLocation>
</comment>
<keyword evidence="8" id="KW-0282">Flagellum</keyword>
<evidence type="ECO:0000256" key="1">
    <source>
        <dbReference type="ARBA" id="ARBA00004117"/>
    </source>
</evidence>
<dbReference type="EMBL" id="JAJNBZ010000001">
    <property type="protein sequence ID" value="MCE5168049.1"/>
    <property type="molecule type" value="Genomic_DNA"/>
</dbReference>
<evidence type="ECO:0000256" key="3">
    <source>
        <dbReference type="ARBA" id="ARBA00014376"/>
    </source>
</evidence>
<reference evidence="8 9" key="1">
    <citation type="submission" date="2021-11" db="EMBL/GenBank/DDBJ databases">
        <title>Draft genome sequence of Paenibacillus profundus YoMME, a new Gram-positive bacteria with exoelectrogenic properties.</title>
        <authorList>
            <person name="Hubenova Y."/>
            <person name="Hubenova E."/>
            <person name="Manasiev Y."/>
            <person name="Peykov S."/>
            <person name="Mitov M."/>
        </authorList>
    </citation>
    <scope>NUCLEOTIDE SEQUENCE [LARGE SCALE GENOMIC DNA]</scope>
    <source>
        <strain evidence="8 9">YoMME</strain>
    </source>
</reference>
<dbReference type="Proteomes" id="UP001199916">
    <property type="component" value="Unassembled WGS sequence"/>
</dbReference>
<evidence type="ECO:0000256" key="6">
    <source>
        <dbReference type="PIRNR" id="PIRNR002889"/>
    </source>
</evidence>
<evidence type="ECO:0000313" key="9">
    <source>
        <dbReference type="Proteomes" id="UP001199916"/>
    </source>
</evidence>
<evidence type="ECO:0000256" key="2">
    <source>
        <dbReference type="ARBA" id="ARBA00009677"/>
    </source>
</evidence>